<dbReference type="InterPro" id="IPR027786">
    <property type="entry name" value="Nse4/EID"/>
</dbReference>
<keyword evidence="4 7" id="KW-0233">DNA recombination</keyword>
<reference evidence="10" key="2">
    <citation type="submission" date="2021-04" db="EMBL/GenBank/DDBJ databases">
        <authorList>
            <person name="Podell S."/>
        </authorList>
    </citation>
    <scope>NUCLEOTIDE SEQUENCE</scope>
    <source>
        <strain evidence="10">Hildebrandi</strain>
    </source>
</reference>
<dbReference type="GO" id="GO:0006310">
    <property type="term" value="P:DNA recombination"/>
    <property type="evidence" value="ECO:0007669"/>
    <property type="project" value="UniProtKB-UniRule"/>
</dbReference>
<dbReference type="GO" id="GO:0006281">
    <property type="term" value="P:DNA repair"/>
    <property type="evidence" value="ECO:0007669"/>
    <property type="project" value="UniProtKB-UniRule"/>
</dbReference>
<evidence type="ECO:0000259" key="9">
    <source>
        <dbReference type="Pfam" id="PF08743"/>
    </source>
</evidence>
<dbReference type="PANTHER" id="PTHR16140">
    <property type="entry name" value="NON-STRUCTURAL MAINTENANCE OF CHROMOSOMES ELEMENT 4"/>
    <property type="match status" value="1"/>
</dbReference>
<keyword evidence="5 7" id="KW-0234">DNA repair</keyword>
<proteinExistence type="inferred from homology"/>
<comment type="caution">
    <text evidence="10">The sequence shown here is derived from an EMBL/GenBank/DDBJ whole genome shotgun (WGS) entry which is preliminary data.</text>
</comment>
<accession>A0A9K3PHJ2</accession>
<dbReference type="PANTHER" id="PTHR16140:SF0">
    <property type="entry name" value="NON-STRUCTURAL MAINTENANCE OF CHROMOSOMES ELEMENT 4"/>
    <property type="match status" value="1"/>
</dbReference>
<dbReference type="EMBL" id="JAGRRH010000020">
    <property type="protein sequence ID" value="KAG7347608.1"/>
    <property type="molecule type" value="Genomic_DNA"/>
</dbReference>
<keyword evidence="6 7" id="KW-0539">Nucleus</keyword>
<feature type="compositionally biased region" description="Acidic residues" evidence="8">
    <location>
        <begin position="372"/>
        <end position="382"/>
    </location>
</feature>
<evidence type="ECO:0000256" key="4">
    <source>
        <dbReference type="ARBA" id="ARBA00023172"/>
    </source>
</evidence>
<dbReference type="Proteomes" id="UP000693970">
    <property type="component" value="Unassembled WGS sequence"/>
</dbReference>
<dbReference type="GO" id="GO:0005634">
    <property type="term" value="C:nucleus"/>
    <property type="evidence" value="ECO:0007669"/>
    <property type="project" value="UniProtKB-SubCell"/>
</dbReference>
<evidence type="ECO:0000256" key="7">
    <source>
        <dbReference type="RuleBase" id="RU365071"/>
    </source>
</evidence>
<keyword evidence="3 7" id="KW-0227">DNA damage</keyword>
<evidence type="ECO:0000256" key="2">
    <source>
        <dbReference type="ARBA" id="ARBA00008997"/>
    </source>
</evidence>
<evidence type="ECO:0000256" key="6">
    <source>
        <dbReference type="ARBA" id="ARBA00023242"/>
    </source>
</evidence>
<evidence type="ECO:0000313" key="11">
    <source>
        <dbReference type="Proteomes" id="UP000693970"/>
    </source>
</evidence>
<dbReference type="InterPro" id="IPR014854">
    <property type="entry name" value="Nse4_C"/>
</dbReference>
<dbReference type="GO" id="GO:0030915">
    <property type="term" value="C:Smc5-Smc6 complex"/>
    <property type="evidence" value="ECO:0007669"/>
    <property type="project" value="UniProtKB-UniRule"/>
</dbReference>
<comment type="subunit">
    <text evidence="7">Component of the SMC5-SMC6 complex.</text>
</comment>
<dbReference type="AlphaFoldDB" id="A0A9K3PHJ2"/>
<evidence type="ECO:0000256" key="5">
    <source>
        <dbReference type="ARBA" id="ARBA00023204"/>
    </source>
</evidence>
<gene>
    <name evidence="10" type="ORF">IV203_016313</name>
</gene>
<sequence length="382" mass="43494">MSDFENDDDYQVLEDQSNNNNFQVCRGQTDEERREIRRQQRLLHRDIEERGDDLEVSEVRHRNNKIFSKVRFVREAVLDGENVNLIATKAAQKVDQLVQVPRYDADRVVSRLIQQCRYIAGGTAIFYWKKLGIEAGVCFNAIPSNVTFLNGPLQNGQDEFQVKQRAARVPRERVEEEVKEERPENVEGHTARGADQLSAVQKNITDVAEALTRKVNKGYRKNKAKLIEIYGSESEVPGKVRKKLKRNPGVCGVELLFNPKSFTQTVENIFHYSFLVKKGEAGLSIKDEQHIADGMTLPAGPSVVYYNSEHGQKALPPPTQAIVSLTMKDWREMIRAYNVKKSDVPHRTGSKFQHETSATGPAQHDYQHSDEGSVDEVEEEEN</sequence>
<name>A0A9K3PHJ2_9STRA</name>
<protein>
    <recommendedName>
        <fullName evidence="7">Non-structural maintenance of chromosomes element 4</fullName>
    </recommendedName>
</protein>
<comment type="function">
    <text evidence="7">Component of the SMC5-SMC6 complex, that promotes sister chromatid alignment after DNA damage and facilitates double-stranded DNA breaks (DSBs) repair via homologous recombination between sister chromatids.</text>
</comment>
<comment type="subcellular location">
    <subcellularLocation>
        <location evidence="1 7">Nucleus</location>
    </subcellularLocation>
</comment>
<feature type="domain" description="Non-structural maintenance of chromosome element 4 C-terminal" evidence="9">
    <location>
        <begin position="253"/>
        <end position="342"/>
    </location>
</feature>
<evidence type="ECO:0000313" key="10">
    <source>
        <dbReference type="EMBL" id="KAG7347608.1"/>
    </source>
</evidence>
<feature type="region of interest" description="Disordered" evidence="8">
    <location>
        <begin position="344"/>
        <end position="382"/>
    </location>
</feature>
<reference evidence="10" key="1">
    <citation type="journal article" date="2021" name="Sci. Rep.">
        <title>Diploid genomic architecture of Nitzschia inconspicua, an elite biomass production diatom.</title>
        <authorList>
            <person name="Oliver A."/>
            <person name="Podell S."/>
            <person name="Pinowska A."/>
            <person name="Traller J.C."/>
            <person name="Smith S.R."/>
            <person name="McClure R."/>
            <person name="Beliaev A."/>
            <person name="Bohutskyi P."/>
            <person name="Hill E.A."/>
            <person name="Rabines A."/>
            <person name="Zheng H."/>
            <person name="Allen L.Z."/>
            <person name="Kuo A."/>
            <person name="Grigoriev I.V."/>
            <person name="Allen A.E."/>
            <person name="Hazlebeck D."/>
            <person name="Allen E.E."/>
        </authorList>
    </citation>
    <scope>NUCLEOTIDE SEQUENCE</scope>
    <source>
        <strain evidence="10">Hildebrandi</strain>
    </source>
</reference>
<keyword evidence="11" id="KW-1185">Reference proteome</keyword>
<evidence type="ECO:0000256" key="8">
    <source>
        <dbReference type="SAM" id="MobiDB-lite"/>
    </source>
</evidence>
<evidence type="ECO:0000256" key="1">
    <source>
        <dbReference type="ARBA" id="ARBA00004123"/>
    </source>
</evidence>
<dbReference type="OrthoDB" id="361242at2759"/>
<organism evidence="10 11">
    <name type="scientific">Nitzschia inconspicua</name>
    <dbReference type="NCBI Taxonomy" id="303405"/>
    <lineage>
        <taxon>Eukaryota</taxon>
        <taxon>Sar</taxon>
        <taxon>Stramenopiles</taxon>
        <taxon>Ochrophyta</taxon>
        <taxon>Bacillariophyta</taxon>
        <taxon>Bacillariophyceae</taxon>
        <taxon>Bacillariophycidae</taxon>
        <taxon>Bacillariales</taxon>
        <taxon>Bacillariaceae</taxon>
        <taxon>Nitzschia</taxon>
    </lineage>
</organism>
<dbReference type="Pfam" id="PF08743">
    <property type="entry name" value="Nse4_C"/>
    <property type="match status" value="1"/>
</dbReference>
<comment type="similarity">
    <text evidence="2 7">Belongs to the NSE4 family.</text>
</comment>
<evidence type="ECO:0000256" key="3">
    <source>
        <dbReference type="ARBA" id="ARBA00022763"/>
    </source>
</evidence>